<comment type="caution">
    <text evidence="2">The sequence shown here is derived from an EMBL/GenBank/DDBJ whole genome shotgun (WGS) entry which is preliminary data.</text>
</comment>
<feature type="non-terminal residue" evidence="2">
    <location>
        <position position="1"/>
    </location>
</feature>
<reference evidence="2 3" key="1">
    <citation type="journal article" date="2014" name="Mol. Plant">
        <title>Chromosome Scale Genome Assembly and Transcriptome Profiling of Nannochloropsis gaditana in Nitrogen Depletion.</title>
        <authorList>
            <person name="Corteggiani Carpinelli E."/>
            <person name="Telatin A."/>
            <person name="Vitulo N."/>
            <person name="Forcato C."/>
            <person name="D'Angelo M."/>
            <person name="Schiavon R."/>
            <person name="Vezzi A."/>
            <person name="Giacometti G.M."/>
            <person name="Morosinotto T."/>
            <person name="Valle G."/>
        </authorList>
    </citation>
    <scope>NUCLEOTIDE SEQUENCE [LARGE SCALE GENOMIC DNA]</scope>
    <source>
        <strain evidence="2 3">B-31</strain>
    </source>
</reference>
<evidence type="ECO:0000256" key="1">
    <source>
        <dbReference type="SAM" id="MobiDB-lite"/>
    </source>
</evidence>
<evidence type="ECO:0000313" key="3">
    <source>
        <dbReference type="Proteomes" id="UP000019335"/>
    </source>
</evidence>
<dbReference type="AlphaFoldDB" id="W7TSY9"/>
<protein>
    <submittedName>
        <fullName evidence="2">Uncharacterized protein</fullName>
    </submittedName>
</protein>
<proteinExistence type="predicted"/>
<feature type="region of interest" description="Disordered" evidence="1">
    <location>
        <begin position="48"/>
        <end position="95"/>
    </location>
</feature>
<dbReference type="EMBL" id="AZIL01001543">
    <property type="protein sequence ID" value="EWM23661.1"/>
    <property type="molecule type" value="Genomic_DNA"/>
</dbReference>
<dbReference type="Proteomes" id="UP000019335">
    <property type="component" value="Chromosome 16"/>
</dbReference>
<sequence length="117" mass="12791">GGGGHDTDVWRALVCGVVECDDGARLARRDGRSLRVDHGRDRGVSFRRRVGSSHVSAEAREPRVGRGSSRYPQVGEQANEKTSRTRRRLGMCGQNGTVGSFGKTVTEKLYARKTTMS</sequence>
<keyword evidence="3" id="KW-1185">Reference proteome</keyword>
<accession>W7TSY9</accession>
<name>W7TSY9_9STRA</name>
<gene>
    <name evidence="2" type="ORF">Naga_100030g53</name>
</gene>
<evidence type="ECO:0000313" key="2">
    <source>
        <dbReference type="EMBL" id="EWM23661.1"/>
    </source>
</evidence>
<organism evidence="2 3">
    <name type="scientific">Nannochloropsis gaditana</name>
    <dbReference type="NCBI Taxonomy" id="72520"/>
    <lineage>
        <taxon>Eukaryota</taxon>
        <taxon>Sar</taxon>
        <taxon>Stramenopiles</taxon>
        <taxon>Ochrophyta</taxon>
        <taxon>Eustigmatophyceae</taxon>
        <taxon>Eustigmatales</taxon>
        <taxon>Monodopsidaceae</taxon>
        <taxon>Nannochloropsis</taxon>
    </lineage>
</organism>